<dbReference type="OrthoDB" id="418911at2759"/>
<sequence>MENPNIEKVIFHALKGESFDKDYIQESLGKYQDLCVLDNACSENIIGLGIFQLLSGDIIAGGKTIDGASKQDPNNGLVWAAVGLKSMRICAFKHARDAFDAFLHYCPNSTKIDLANMKTLDCLVEERLYKECIDHANLILGGLKQKYHNSLYCTLGYCYEKLDLQSKSIENYSIVASNPTNLGRICEAWIGFKTKNYTKAFEILKESFPQQIPFSQSWIDHKYLIANCYYFKGCVLEASNILFSILVPNPHLDLTLCMLGKICKKFNNVYESFWFYLKAATINPRRPEIWYNLGHLYQSVNQPDAESAFEKAKQLDIHETLPQKLDKNSELLDITMNFSKFGENFEIKTKDKEKLQMLNNKEHRVNKPNEPYITVPQTINYEGNLVSDEFLYTRESSLPGGVKEQWLDFVKSLNGFISTQRQAANILSDIKSLPTKRQRFS</sequence>
<dbReference type="EMBL" id="MPUH01000130">
    <property type="protein sequence ID" value="OMJ89250.1"/>
    <property type="molecule type" value="Genomic_DNA"/>
</dbReference>
<accession>A0A1R2CJW2</accession>
<comment type="similarity">
    <text evidence="2">Belongs to the APC3/CDC27 family.</text>
</comment>
<evidence type="ECO:0000256" key="1">
    <source>
        <dbReference type="ARBA" id="ARBA00022803"/>
    </source>
</evidence>
<keyword evidence="1" id="KW-0802">TPR repeat</keyword>
<protein>
    <submittedName>
        <fullName evidence="3">Uncharacterized protein</fullName>
    </submittedName>
</protein>
<evidence type="ECO:0000313" key="3">
    <source>
        <dbReference type="EMBL" id="OMJ89250.1"/>
    </source>
</evidence>
<evidence type="ECO:0000313" key="4">
    <source>
        <dbReference type="Proteomes" id="UP000187209"/>
    </source>
</evidence>
<evidence type="ECO:0000256" key="2">
    <source>
        <dbReference type="ARBA" id="ARBA00038210"/>
    </source>
</evidence>
<organism evidence="3 4">
    <name type="scientific">Stentor coeruleus</name>
    <dbReference type="NCBI Taxonomy" id="5963"/>
    <lineage>
        <taxon>Eukaryota</taxon>
        <taxon>Sar</taxon>
        <taxon>Alveolata</taxon>
        <taxon>Ciliophora</taxon>
        <taxon>Postciliodesmatophora</taxon>
        <taxon>Heterotrichea</taxon>
        <taxon>Heterotrichida</taxon>
        <taxon>Stentoridae</taxon>
        <taxon>Stentor</taxon>
    </lineage>
</organism>
<dbReference type="PANTHER" id="PTHR12558">
    <property type="entry name" value="CELL DIVISION CYCLE 16,23,27"/>
    <property type="match status" value="1"/>
</dbReference>
<proteinExistence type="inferred from homology"/>
<dbReference type="GO" id="GO:0051301">
    <property type="term" value="P:cell division"/>
    <property type="evidence" value="ECO:0007669"/>
    <property type="project" value="TreeGrafter"/>
</dbReference>
<dbReference type="SUPFAM" id="SSF48452">
    <property type="entry name" value="TPR-like"/>
    <property type="match status" value="2"/>
</dbReference>
<dbReference type="Gene3D" id="1.25.40.10">
    <property type="entry name" value="Tetratricopeptide repeat domain"/>
    <property type="match status" value="2"/>
</dbReference>
<dbReference type="PANTHER" id="PTHR12558:SF13">
    <property type="entry name" value="CELL DIVISION CYCLE PROTEIN 27 HOMOLOG"/>
    <property type="match status" value="1"/>
</dbReference>
<name>A0A1R2CJW2_9CILI</name>
<dbReference type="InterPro" id="IPR011990">
    <property type="entry name" value="TPR-like_helical_dom_sf"/>
</dbReference>
<comment type="caution">
    <text evidence="3">The sequence shown here is derived from an EMBL/GenBank/DDBJ whole genome shotgun (WGS) entry which is preliminary data.</text>
</comment>
<dbReference type="Proteomes" id="UP000187209">
    <property type="component" value="Unassembled WGS sequence"/>
</dbReference>
<gene>
    <name evidence="3" type="ORF">SteCoe_8638</name>
</gene>
<reference evidence="3 4" key="1">
    <citation type="submission" date="2016-11" db="EMBL/GenBank/DDBJ databases">
        <title>The macronuclear genome of Stentor coeruleus: a giant cell with tiny introns.</title>
        <authorList>
            <person name="Slabodnick M."/>
            <person name="Ruby J.G."/>
            <person name="Reiff S.B."/>
            <person name="Swart E.C."/>
            <person name="Gosai S."/>
            <person name="Prabakaran S."/>
            <person name="Witkowska E."/>
            <person name="Larue G.E."/>
            <person name="Fisher S."/>
            <person name="Freeman R.M."/>
            <person name="Gunawardena J."/>
            <person name="Chu W."/>
            <person name="Stover N.A."/>
            <person name="Gregory B.D."/>
            <person name="Nowacki M."/>
            <person name="Derisi J."/>
            <person name="Roy S.W."/>
            <person name="Marshall W.F."/>
            <person name="Sood P."/>
        </authorList>
    </citation>
    <scope>NUCLEOTIDE SEQUENCE [LARGE SCALE GENOMIC DNA]</scope>
    <source>
        <strain evidence="3">WM001</strain>
    </source>
</reference>
<keyword evidence="4" id="KW-1185">Reference proteome</keyword>
<dbReference type="AlphaFoldDB" id="A0A1R2CJW2"/>
<dbReference type="Pfam" id="PF13431">
    <property type="entry name" value="TPR_17"/>
    <property type="match status" value="1"/>
</dbReference>